<comment type="caution">
    <text evidence="2">The sequence shown here is derived from an EMBL/GenBank/DDBJ whole genome shotgun (WGS) entry which is preliminary data.</text>
</comment>
<gene>
    <name evidence="2" type="ORF">SDC9_172027</name>
</gene>
<dbReference type="AlphaFoldDB" id="A0A645GEQ2"/>
<sequence>MQGGYQDGTYTGSGEGYSGVTKVSVTVEGGNITAIDVVSHADEDKFFSRALGVITKIISGQSIDVDTVSGATFSSNGIIEAVADALGIDFTNPNDTAVREGHGDGRR</sequence>
<dbReference type="GO" id="GO:0016020">
    <property type="term" value="C:membrane"/>
    <property type="evidence" value="ECO:0007669"/>
    <property type="project" value="InterPro"/>
</dbReference>
<reference evidence="2" key="1">
    <citation type="submission" date="2019-08" db="EMBL/GenBank/DDBJ databases">
        <authorList>
            <person name="Kucharzyk K."/>
            <person name="Murdoch R.W."/>
            <person name="Higgins S."/>
            <person name="Loffler F."/>
        </authorList>
    </citation>
    <scope>NUCLEOTIDE SEQUENCE</scope>
</reference>
<accession>A0A645GEQ2</accession>
<proteinExistence type="predicted"/>
<protein>
    <recommendedName>
        <fullName evidence="1">FMN-binding domain-containing protein</fullName>
    </recommendedName>
</protein>
<dbReference type="Pfam" id="PF04205">
    <property type="entry name" value="FMN_bind"/>
    <property type="match status" value="1"/>
</dbReference>
<feature type="domain" description="FMN-binding" evidence="1">
    <location>
        <begin position="16"/>
        <end position="89"/>
    </location>
</feature>
<dbReference type="InterPro" id="IPR007329">
    <property type="entry name" value="FMN-bd"/>
</dbReference>
<name>A0A645GEQ2_9ZZZZ</name>
<dbReference type="SMART" id="SM00900">
    <property type="entry name" value="FMN_bind"/>
    <property type="match status" value="1"/>
</dbReference>
<evidence type="ECO:0000259" key="1">
    <source>
        <dbReference type="SMART" id="SM00900"/>
    </source>
</evidence>
<dbReference type="GO" id="GO:0010181">
    <property type="term" value="F:FMN binding"/>
    <property type="evidence" value="ECO:0007669"/>
    <property type="project" value="InterPro"/>
</dbReference>
<organism evidence="2">
    <name type="scientific">bioreactor metagenome</name>
    <dbReference type="NCBI Taxonomy" id="1076179"/>
    <lineage>
        <taxon>unclassified sequences</taxon>
        <taxon>metagenomes</taxon>
        <taxon>ecological metagenomes</taxon>
    </lineage>
</organism>
<evidence type="ECO:0000313" key="2">
    <source>
        <dbReference type="EMBL" id="MPN24626.1"/>
    </source>
</evidence>
<dbReference type="Gene3D" id="3.90.1010.20">
    <property type="match status" value="2"/>
</dbReference>
<dbReference type="EMBL" id="VSSQ01073541">
    <property type="protein sequence ID" value="MPN24626.1"/>
    <property type="molecule type" value="Genomic_DNA"/>
</dbReference>